<gene>
    <name evidence="3" type="ordered locus">CHU_0418</name>
</gene>
<organism evidence="3 4">
    <name type="scientific">Cytophaga hutchinsonii (strain ATCC 33406 / DSM 1761 / CIP 103989 / NBRC 15051 / NCIMB 9469 / D465)</name>
    <dbReference type="NCBI Taxonomy" id="269798"/>
    <lineage>
        <taxon>Bacteria</taxon>
        <taxon>Pseudomonadati</taxon>
        <taxon>Bacteroidota</taxon>
        <taxon>Cytophagia</taxon>
        <taxon>Cytophagales</taxon>
        <taxon>Cytophagaceae</taxon>
        <taxon>Cytophaga</taxon>
    </lineage>
</organism>
<dbReference type="Proteomes" id="UP000001822">
    <property type="component" value="Chromosome"/>
</dbReference>
<dbReference type="AlphaFoldDB" id="A0A6N4SN45"/>
<sequence length="271" mass="31518">MFFRNILSILFIFISMHNSIAQGDLNTSKQELKKGKEENVPQQDIRKSPNHNSGERLTGTILGSFIVYTIYGMIGNYENEGHLHNRLSKYPYCAPLNGNYAKSRSDIHRNIRFDIEDHFMYSNQNLYGNHLKAKLRPFHYFYFQSEMFQLFEYNTSLKKHDNLLLYNLDFCYDRIRLERFNLGFTIGANYVANNVKKGGLAFGFNTEIFIAKPISLYSSIKWSGINGLPVNTFEVQGKYHQNIFFISIGYQRLKIATPKYHFAAIGLGAYF</sequence>
<keyword evidence="4" id="KW-1185">Reference proteome</keyword>
<accession>A0A6N4SN45</accession>
<feature type="chain" id="PRO_5026757540" description="Outer membrane protein beta-barrel domain-containing protein" evidence="2">
    <location>
        <begin position="22"/>
        <end position="271"/>
    </location>
</feature>
<reference evidence="3 4" key="1">
    <citation type="journal article" date="2007" name="Appl. Environ. Microbiol.">
        <title>Genome sequence of the cellulolytic gliding bacterium Cytophaga hutchinsonii.</title>
        <authorList>
            <person name="Xie G."/>
            <person name="Bruce D.C."/>
            <person name="Challacombe J.F."/>
            <person name="Chertkov O."/>
            <person name="Detter J.C."/>
            <person name="Gilna P."/>
            <person name="Han C.S."/>
            <person name="Lucas S."/>
            <person name="Misra M."/>
            <person name="Myers G.L."/>
            <person name="Richardson P."/>
            <person name="Tapia R."/>
            <person name="Thayer N."/>
            <person name="Thompson L.S."/>
            <person name="Brettin T.S."/>
            <person name="Henrissat B."/>
            <person name="Wilson D.B."/>
            <person name="McBride M.J."/>
        </authorList>
    </citation>
    <scope>NUCLEOTIDE SEQUENCE [LARGE SCALE GENOMIC DNA]</scope>
    <source>
        <strain evidence="4">ATCC 33406 / DSM 1761 / CIP 103989 / NBRC 15051 / NCIMB 9469 / D465</strain>
    </source>
</reference>
<evidence type="ECO:0000313" key="3">
    <source>
        <dbReference type="EMBL" id="ABG57708.1"/>
    </source>
</evidence>
<keyword evidence="2" id="KW-0732">Signal</keyword>
<name>A0A6N4SN45_CYTH3</name>
<evidence type="ECO:0008006" key="5">
    <source>
        <dbReference type="Google" id="ProtNLM"/>
    </source>
</evidence>
<dbReference type="KEGG" id="chu:CHU_0418"/>
<evidence type="ECO:0000256" key="1">
    <source>
        <dbReference type="SAM" id="MobiDB-lite"/>
    </source>
</evidence>
<dbReference type="OrthoDB" id="977773at2"/>
<feature type="compositionally biased region" description="Basic and acidic residues" evidence="1">
    <location>
        <begin position="32"/>
        <end position="47"/>
    </location>
</feature>
<dbReference type="RefSeq" id="WP_011583824.1">
    <property type="nucleotide sequence ID" value="NZ_FPJX01000001.1"/>
</dbReference>
<feature type="signal peptide" evidence="2">
    <location>
        <begin position="1"/>
        <end position="21"/>
    </location>
</feature>
<evidence type="ECO:0000313" key="4">
    <source>
        <dbReference type="Proteomes" id="UP000001822"/>
    </source>
</evidence>
<evidence type="ECO:0000256" key="2">
    <source>
        <dbReference type="SAM" id="SignalP"/>
    </source>
</evidence>
<proteinExistence type="predicted"/>
<protein>
    <recommendedName>
        <fullName evidence="5">Outer membrane protein beta-barrel domain-containing protein</fullName>
    </recommendedName>
</protein>
<dbReference type="EMBL" id="CP000383">
    <property type="protein sequence ID" value="ABG57708.1"/>
    <property type="molecule type" value="Genomic_DNA"/>
</dbReference>
<feature type="region of interest" description="Disordered" evidence="1">
    <location>
        <begin position="32"/>
        <end position="55"/>
    </location>
</feature>